<proteinExistence type="predicted"/>
<dbReference type="EMBL" id="JH430862">
    <property type="status" value="NOT_ANNOTATED_CDS"/>
    <property type="molecule type" value="Genomic_DNA"/>
</dbReference>
<name>T1ILN6_STRMM</name>
<dbReference type="OMA" id="THIGQAS"/>
<dbReference type="HOGENOM" id="CLU_477628_0_0_1"/>
<dbReference type="EnsemblMetazoa" id="SMAR001871-RA">
    <property type="protein sequence ID" value="SMAR001871-PA"/>
    <property type="gene ID" value="SMAR001871"/>
</dbReference>
<organism evidence="2 3">
    <name type="scientific">Strigamia maritima</name>
    <name type="common">European centipede</name>
    <name type="synonym">Geophilus maritimus</name>
    <dbReference type="NCBI Taxonomy" id="126957"/>
    <lineage>
        <taxon>Eukaryota</taxon>
        <taxon>Metazoa</taxon>
        <taxon>Ecdysozoa</taxon>
        <taxon>Arthropoda</taxon>
        <taxon>Myriapoda</taxon>
        <taxon>Chilopoda</taxon>
        <taxon>Pleurostigmophora</taxon>
        <taxon>Geophilomorpha</taxon>
        <taxon>Linotaeniidae</taxon>
        <taxon>Strigamia</taxon>
    </lineage>
</organism>
<dbReference type="eggNOG" id="ENOG502RZ7S">
    <property type="taxonomic scope" value="Eukaryota"/>
</dbReference>
<dbReference type="PhylomeDB" id="T1ILN6"/>
<evidence type="ECO:0000313" key="3">
    <source>
        <dbReference type="Proteomes" id="UP000014500"/>
    </source>
</evidence>
<reference evidence="3" key="1">
    <citation type="submission" date="2011-05" db="EMBL/GenBank/DDBJ databases">
        <authorList>
            <person name="Richards S.R."/>
            <person name="Qu J."/>
            <person name="Jiang H."/>
            <person name="Jhangiani S.N."/>
            <person name="Agravi P."/>
            <person name="Goodspeed R."/>
            <person name="Gross S."/>
            <person name="Mandapat C."/>
            <person name="Jackson L."/>
            <person name="Mathew T."/>
            <person name="Pu L."/>
            <person name="Thornton R."/>
            <person name="Saada N."/>
            <person name="Wilczek-Boney K.B."/>
            <person name="Lee S."/>
            <person name="Kovar C."/>
            <person name="Wu Y."/>
            <person name="Scherer S.E."/>
            <person name="Worley K.C."/>
            <person name="Muzny D.M."/>
            <person name="Gibbs R."/>
        </authorList>
    </citation>
    <scope>NUCLEOTIDE SEQUENCE</scope>
    <source>
        <strain evidence="3">Brora</strain>
    </source>
</reference>
<dbReference type="STRING" id="126957.T1ILN6"/>
<dbReference type="Proteomes" id="UP000014500">
    <property type="component" value="Unassembled WGS sequence"/>
</dbReference>
<dbReference type="PANTHER" id="PTHR37557:SF4">
    <property type="entry name" value="CCHC-TYPE DOMAIN-CONTAINING PROTEIN"/>
    <property type="match status" value="1"/>
</dbReference>
<protein>
    <submittedName>
        <fullName evidence="2">Uncharacterized protein</fullName>
    </submittedName>
</protein>
<evidence type="ECO:0000256" key="1">
    <source>
        <dbReference type="SAM" id="MobiDB-lite"/>
    </source>
</evidence>
<feature type="compositionally biased region" description="Polar residues" evidence="1">
    <location>
        <begin position="1"/>
        <end position="11"/>
    </location>
</feature>
<sequence>MTSTHIGQASASVPDGSRASSDSQGSNDDDSDRPQITRYPYKSGPCVDCGELFTGTGSRQSNVVPLHKSQKGFVDEPGCSVNVFLLNEVLKAAKKSGKLAGVLIDVSKAFDTVPHSLLRKTLKAHGVPEALTRFIMDTYRVTAHAGDAGSVFEACRNGDIGRKCQSVGIVARSKTWFMKDPEVSLGEVKIPSTDAGEVVCYPGIDVSIWPRAPGGDVNKKTLEFVQALGRARLKPSQKVVLLKGYVLPKLFYELQMGFPRVKTLNGLDLIIREEVKSWLKLPATTSDAFFYTLNEDGGLGLPRLQTNIPSAILRRGTAILNCKDRRVQAIVLSSRSMKRSCPSTKPQRIARHDTIRDALGEAVIKAGLSVAKDQSVGVGDDRLRPDLIIVDGTKSFIVDITVRYEWGLSLADADREKSEKYDRLRPAVDLLFSGTLCARVLPIVVGSLGTIPMTTVRNLWLLGLCSNKILGFFSRMALNRSIWMASDFMDGGGGVRERTGYARCGF</sequence>
<evidence type="ECO:0000313" key="2">
    <source>
        <dbReference type="EnsemblMetazoa" id="SMAR001871-PA"/>
    </source>
</evidence>
<dbReference type="PANTHER" id="PTHR37557">
    <property type="entry name" value="115 KDA PROTEIN IN TYPE-1 RETROTRANSPOSABLE ELEMENT R1DM-LIKE PROTEIN-RELATED-RELATED"/>
    <property type="match status" value="1"/>
</dbReference>
<accession>T1ILN6</accession>
<keyword evidence="3" id="KW-1185">Reference proteome</keyword>
<reference evidence="2" key="2">
    <citation type="submission" date="2015-02" db="UniProtKB">
        <authorList>
            <consortium name="EnsemblMetazoa"/>
        </authorList>
    </citation>
    <scope>IDENTIFICATION</scope>
</reference>
<feature type="region of interest" description="Disordered" evidence="1">
    <location>
        <begin position="1"/>
        <end position="42"/>
    </location>
</feature>
<dbReference type="AlphaFoldDB" id="T1ILN6"/>